<name>B6K7T2_SCHJY</name>
<accession>B6K7T2</accession>
<reference evidence="3 5" key="1">
    <citation type="journal article" date="2011" name="Science">
        <title>Comparative functional genomics of the fission yeasts.</title>
        <authorList>
            <person name="Rhind N."/>
            <person name="Chen Z."/>
            <person name="Yassour M."/>
            <person name="Thompson D.A."/>
            <person name="Haas B.J."/>
            <person name="Habib N."/>
            <person name="Wapinski I."/>
            <person name="Roy S."/>
            <person name="Lin M.F."/>
            <person name="Heiman D.I."/>
            <person name="Young S.K."/>
            <person name="Furuya K."/>
            <person name="Guo Y."/>
            <person name="Pidoux A."/>
            <person name="Chen H.M."/>
            <person name="Robbertse B."/>
            <person name="Goldberg J.M."/>
            <person name="Aoki K."/>
            <person name="Bayne E.H."/>
            <person name="Berlin A.M."/>
            <person name="Desjardins C.A."/>
            <person name="Dobbs E."/>
            <person name="Dukaj L."/>
            <person name="Fan L."/>
            <person name="FitzGerald M.G."/>
            <person name="French C."/>
            <person name="Gujja S."/>
            <person name="Hansen K."/>
            <person name="Keifenheim D."/>
            <person name="Levin J.Z."/>
            <person name="Mosher R.A."/>
            <person name="Mueller C.A."/>
            <person name="Pfiffner J."/>
            <person name="Priest M."/>
            <person name="Russ C."/>
            <person name="Smialowska A."/>
            <person name="Swoboda P."/>
            <person name="Sykes S.M."/>
            <person name="Vaughn M."/>
            <person name="Vengrova S."/>
            <person name="Yoder R."/>
            <person name="Zeng Q."/>
            <person name="Allshire R."/>
            <person name="Baulcombe D."/>
            <person name="Birren B.W."/>
            <person name="Brown W."/>
            <person name="Ekwall K."/>
            <person name="Kellis M."/>
            <person name="Leatherwood J."/>
            <person name="Levin H."/>
            <person name="Margalit H."/>
            <person name="Martienssen R."/>
            <person name="Nieduszynski C.A."/>
            <person name="Spatafora J.W."/>
            <person name="Friedman N."/>
            <person name="Dalgaard J.Z."/>
            <person name="Baumann P."/>
            <person name="Niki H."/>
            <person name="Regev A."/>
            <person name="Nusbaum C."/>
        </authorList>
    </citation>
    <scope>NUCLEOTIDE SEQUENCE [LARGE SCALE GENOMIC DNA]</scope>
    <source>
        <strain evidence="5">yFS275 / FY16936</strain>
    </source>
</reference>
<keyword evidence="1" id="KW-0732">Signal</keyword>
<feature type="signal peptide" evidence="1">
    <location>
        <begin position="1"/>
        <end position="21"/>
    </location>
</feature>
<evidence type="ECO:0000313" key="5">
    <source>
        <dbReference type="Proteomes" id="UP000001744"/>
    </source>
</evidence>
<evidence type="ECO:0000256" key="1">
    <source>
        <dbReference type="SAM" id="SignalP"/>
    </source>
</evidence>
<dbReference type="InterPro" id="IPR046925">
    <property type="entry name" value="WD-like_fungi"/>
</dbReference>
<protein>
    <recommendedName>
        <fullName evidence="2">WD-like domain-containing protein</fullName>
    </recommendedName>
</protein>
<dbReference type="HOGENOM" id="CLU_1563777_0_0_1"/>
<dbReference type="AlphaFoldDB" id="B6K7T2"/>
<dbReference type="JaponicusDB" id="SJAG_04799">
    <property type="gene designation" value="gpp9"/>
</dbReference>
<dbReference type="GeneID" id="7049384"/>
<dbReference type="VEuPathDB" id="FungiDB:SJAG_04799"/>
<gene>
    <name evidence="4" type="primary">gpp9</name>
    <name evidence="3" type="ORF">SJAG_04799</name>
</gene>
<feature type="chain" id="PRO_5002845129" description="WD-like domain-containing protein" evidence="1">
    <location>
        <begin position="22"/>
        <end position="171"/>
    </location>
</feature>
<dbReference type="OMA" id="KGISMIT"/>
<dbReference type="EMBL" id="KE651168">
    <property type="protein sequence ID" value="EEB09586.1"/>
    <property type="molecule type" value="Genomic_DNA"/>
</dbReference>
<keyword evidence="5" id="KW-1185">Reference proteome</keyword>
<evidence type="ECO:0000313" key="3">
    <source>
        <dbReference type="EMBL" id="EEB09586.1"/>
    </source>
</evidence>
<feature type="domain" description="WD-like" evidence="2">
    <location>
        <begin position="73"/>
        <end position="169"/>
    </location>
</feature>
<sequence>MKLFSLSAFFLFLNIFGFVTAANEGRLSYDDLLGAFISGKLDGPSGGSGFIEVSPVKHQDAARRDSYFKGISMITTDNYEKLNTVSQMFDVAKKHRAIGDMLYLYNIINQDGNTYLLKLDQTSMLASEVCNYLTTKNLHGTAELFKMTTNPDLEDYYKNFDNSLCVQKQKH</sequence>
<dbReference type="RefSeq" id="XP_002175879.1">
    <property type="nucleotide sequence ID" value="XM_002175843.2"/>
</dbReference>
<dbReference type="Pfam" id="PF20493">
    <property type="entry name" value="WD-like_fungi"/>
    <property type="match status" value="1"/>
</dbReference>
<evidence type="ECO:0000313" key="4">
    <source>
        <dbReference type="JaponicusDB" id="SJAG_04799"/>
    </source>
</evidence>
<evidence type="ECO:0000259" key="2">
    <source>
        <dbReference type="Pfam" id="PF20493"/>
    </source>
</evidence>
<organism evidence="3 5">
    <name type="scientific">Schizosaccharomyces japonicus (strain yFS275 / FY16936)</name>
    <name type="common">Fission yeast</name>
    <dbReference type="NCBI Taxonomy" id="402676"/>
    <lineage>
        <taxon>Eukaryota</taxon>
        <taxon>Fungi</taxon>
        <taxon>Dikarya</taxon>
        <taxon>Ascomycota</taxon>
        <taxon>Taphrinomycotina</taxon>
        <taxon>Schizosaccharomycetes</taxon>
        <taxon>Schizosaccharomycetales</taxon>
        <taxon>Schizosaccharomycetaceae</taxon>
        <taxon>Schizosaccharomyces</taxon>
    </lineage>
</organism>
<proteinExistence type="predicted"/>
<dbReference type="Proteomes" id="UP000001744">
    <property type="component" value="Unassembled WGS sequence"/>
</dbReference>